<accession>A0A0A9BEJ5</accession>
<protein>
    <submittedName>
        <fullName evidence="1">Uncharacterized protein</fullName>
    </submittedName>
</protein>
<dbReference type="EMBL" id="GBRH01240178">
    <property type="protein sequence ID" value="JAD57717.1"/>
    <property type="molecule type" value="Transcribed_RNA"/>
</dbReference>
<name>A0A0A9BEJ5_ARUDO</name>
<organism evidence="1">
    <name type="scientific">Arundo donax</name>
    <name type="common">Giant reed</name>
    <name type="synonym">Donax arundinaceus</name>
    <dbReference type="NCBI Taxonomy" id="35708"/>
    <lineage>
        <taxon>Eukaryota</taxon>
        <taxon>Viridiplantae</taxon>
        <taxon>Streptophyta</taxon>
        <taxon>Embryophyta</taxon>
        <taxon>Tracheophyta</taxon>
        <taxon>Spermatophyta</taxon>
        <taxon>Magnoliopsida</taxon>
        <taxon>Liliopsida</taxon>
        <taxon>Poales</taxon>
        <taxon>Poaceae</taxon>
        <taxon>PACMAD clade</taxon>
        <taxon>Arundinoideae</taxon>
        <taxon>Arundineae</taxon>
        <taxon>Arundo</taxon>
    </lineage>
</organism>
<dbReference type="AlphaFoldDB" id="A0A0A9BEJ5"/>
<reference evidence="1" key="1">
    <citation type="submission" date="2014-09" db="EMBL/GenBank/DDBJ databases">
        <authorList>
            <person name="Magalhaes I.L.F."/>
            <person name="Oliveira U."/>
            <person name="Santos F.R."/>
            <person name="Vidigal T.H.D.A."/>
            <person name="Brescovit A.D."/>
            <person name="Santos A.J."/>
        </authorList>
    </citation>
    <scope>NUCLEOTIDE SEQUENCE</scope>
    <source>
        <tissue evidence="1">Shoot tissue taken approximately 20 cm above the soil surface</tissue>
    </source>
</reference>
<proteinExistence type="predicted"/>
<reference evidence="1" key="2">
    <citation type="journal article" date="2015" name="Data Brief">
        <title>Shoot transcriptome of the giant reed, Arundo donax.</title>
        <authorList>
            <person name="Barrero R.A."/>
            <person name="Guerrero F.D."/>
            <person name="Moolhuijzen P."/>
            <person name="Goolsby J.A."/>
            <person name="Tidwell J."/>
            <person name="Bellgard S.E."/>
            <person name="Bellgard M.I."/>
        </authorList>
    </citation>
    <scope>NUCLEOTIDE SEQUENCE</scope>
    <source>
        <tissue evidence="1">Shoot tissue taken approximately 20 cm above the soil surface</tissue>
    </source>
</reference>
<evidence type="ECO:0000313" key="1">
    <source>
        <dbReference type="EMBL" id="JAD57717.1"/>
    </source>
</evidence>
<sequence length="33" mass="3768">MLYNSSLRHCPPCSIGNGQLMYIHVSKLLCKIF</sequence>